<protein>
    <recommendedName>
        <fullName evidence="4">F-box domain-containing protein</fullName>
    </recommendedName>
</protein>
<dbReference type="Proteomes" id="UP001054889">
    <property type="component" value="Unassembled WGS sequence"/>
</dbReference>
<accession>A0AAV5CAM9</accession>
<evidence type="ECO:0000313" key="3">
    <source>
        <dbReference type="Proteomes" id="UP001054889"/>
    </source>
</evidence>
<feature type="region of interest" description="Disordered" evidence="1">
    <location>
        <begin position="1"/>
        <end position="27"/>
    </location>
</feature>
<reference evidence="2" key="2">
    <citation type="submission" date="2021-12" db="EMBL/GenBank/DDBJ databases">
        <title>Resequencing data analysis of finger millet.</title>
        <authorList>
            <person name="Hatakeyama M."/>
            <person name="Aluri S."/>
            <person name="Balachadran M.T."/>
            <person name="Sivarajan S.R."/>
            <person name="Poveda L."/>
            <person name="Shimizu-Inatsugi R."/>
            <person name="Schlapbach R."/>
            <person name="Sreeman S.M."/>
            <person name="Shimizu K.K."/>
        </authorList>
    </citation>
    <scope>NUCLEOTIDE SEQUENCE</scope>
</reference>
<name>A0AAV5CAM9_ELECO</name>
<comment type="caution">
    <text evidence="2">The sequence shown here is derived from an EMBL/GenBank/DDBJ whole genome shotgun (WGS) entry which is preliminary data.</text>
</comment>
<reference evidence="2" key="1">
    <citation type="journal article" date="2018" name="DNA Res.">
        <title>Multiple hybrid de novo genome assembly of finger millet, an orphan allotetraploid crop.</title>
        <authorList>
            <person name="Hatakeyama M."/>
            <person name="Aluri S."/>
            <person name="Balachadran M.T."/>
            <person name="Sivarajan S.R."/>
            <person name="Patrignani A."/>
            <person name="Gruter S."/>
            <person name="Poveda L."/>
            <person name="Shimizu-Inatsugi R."/>
            <person name="Baeten J."/>
            <person name="Francoijs K.J."/>
            <person name="Nataraja K.N."/>
            <person name="Reddy Y.A.N."/>
            <person name="Phadnis S."/>
            <person name="Ravikumar R.L."/>
            <person name="Schlapbach R."/>
            <person name="Sreeman S.M."/>
            <person name="Shimizu K.K."/>
        </authorList>
    </citation>
    <scope>NUCLEOTIDE SEQUENCE</scope>
</reference>
<dbReference type="InterPro" id="IPR036047">
    <property type="entry name" value="F-box-like_dom_sf"/>
</dbReference>
<feature type="compositionally biased region" description="Basic residues" evidence="1">
    <location>
        <begin position="1"/>
        <end position="11"/>
    </location>
</feature>
<organism evidence="2 3">
    <name type="scientific">Eleusine coracana subsp. coracana</name>
    <dbReference type="NCBI Taxonomy" id="191504"/>
    <lineage>
        <taxon>Eukaryota</taxon>
        <taxon>Viridiplantae</taxon>
        <taxon>Streptophyta</taxon>
        <taxon>Embryophyta</taxon>
        <taxon>Tracheophyta</taxon>
        <taxon>Spermatophyta</taxon>
        <taxon>Magnoliopsida</taxon>
        <taxon>Liliopsida</taxon>
        <taxon>Poales</taxon>
        <taxon>Poaceae</taxon>
        <taxon>PACMAD clade</taxon>
        <taxon>Chloridoideae</taxon>
        <taxon>Cynodonteae</taxon>
        <taxon>Eleusininae</taxon>
        <taxon>Eleusine</taxon>
    </lineage>
</organism>
<dbReference type="EMBL" id="BQKI01000005">
    <property type="protein sequence ID" value="GJM95339.1"/>
    <property type="molecule type" value="Genomic_DNA"/>
</dbReference>
<sequence length="198" mass="21589">MGKNRRLRRPYQSRATRPDCRNMAGETSRCNQPTNISDLTDDLLELVHLSTGSPFCLVRAATTCKLWRSVIAGAGFLCHFHSLHGPHILGHYYTGTNTTFVPSPAPPGETGIWNSSTYIFGAFLLDANEPGVSNMSNFRLLCMNIDIVRDNDIGGNNRIARASVYSAKDTSWMLLSSTAVVGANCDTSGVMNFPSTTP</sequence>
<evidence type="ECO:0008006" key="4">
    <source>
        <dbReference type="Google" id="ProtNLM"/>
    </source>
</evidence>
<dbReference type="AlphaFoldDB" id="A0AAV5CAM9"/>
<evidence type="ECO:0000313" key="2">
    <source>
        <dbReference type="EMBL" id="GJM95339.1"/>
    </source>
</evidence>
<dbReference type="PANTHER" id="PTHR33207">
    <property type="entry name" value="F-BOX DOMAIN CONTAINING PROTEIN-RELATED"/>
    <property type="match status" value="1"/>
</dbReference>
<gene>
    <name evidence="2" type="primary">ga12061</name>
    <name evidence="2" type="ORF">PR202_ga12061</name>
</gene>
<evidence type="ECO:0000256" key="1">
    <source>
        <dbReference type="SAM" id="MobiDB-lite"/>
    </source>
</evidence>
<keyword evidence="3" id="KW-1185">Reference proteome</keyword>
<proteinExistence type="predicted"/>
<dbReference type="SUPFAM" id="SSF81383">
    <property type="entry name" value="F-box domain"/>
    <property type="match status" value="1"/>
</dbReference>